<comment type="caution">
    <text evidence="7">The sequence shown here is derived from an EMBL/GenBank/DDBJ whole genome shotgun (WGS) entry which is preliminary data.</text>
</comment>
<protein>
    <submittedName>
        <fullName evidence="7">Gluconate kinase</fullName>
    </submittedName>
</protein>
<evidence type="ECO:0000259" key="5">
    <source>
        <dbReference type="Pfam" id="PF00370"/>
    </source>
</evidence>
<dbReference type="InterPro" id="IPR050406">
    <property type="entry name" value="FGGY_Carb_Kinase"/>
</dbReference>
<keyword evidence="3 4" id="KW-0418">Kinase</keyword>
<dbReference type="GO" id="GO:0005975">
    <property type="term" value="P:carbohydrate metabolic process"/>
    <property type="evidence" value="ECO:0007669"/>
    <property type="project" value="InterPro"/>
</dbReference>
<evidence type="ECO:0000313" key="7">
    <source>
        <dbReference type="EMBL" id="GIQ68298.1"/>
    </source>
</evidence>
<dbReference type="RefSeq" id="WP_244865014.1">
    <property type="nucleotide sequence ID" value="NZ_BOVK01000014.1"/>
</dbReference>
<evidence type="ECO:0000313" key="8">
    <source>
        <dbReference type="Proteomes" id="UP000677918"/>
    </source>
</evidence>
<proteinExistence type="inferred from homology"/>
<gene>
    <name evidence="7" type="primary">gntK</name>
    <name evidence="7" type="ORF">XYCOK13_11220</name>
</gene>
<dbReference type="Gene3D" id="3.30.420.40">
    <property type="match status" value="2"/>
</dbReference>
<dbReference type="PANTHER" id="PTHR43095">
    <property type="entry name" value="SUGAR KINASE"/>
    <property type="match status" value="1"/>
</dbReference>
<dbReference type="GO" id="GO:0016773">
    <property type="term" value="F:phosphotransferase activity, alcohol group as acceptor"/>
    <property type="evidence" value="ECO:0007669"/>
    <property type="project" value="InterPro"/>
</dbReference>
<dbReference type="EMBL" id="BOVK01000014">
    <property type="protein sequence ID" value="GIQ68298.1"/>
    <property type="molecule type" value="Genomic_DNA"/>
</dbReference>
<sequence>MGQQTGSAVPHPDYWVSVDMGTTAVKTLLVKADGTAVASVSLEYPLHTPEPGAAELDPKELLQAAEQGIRDLLKGRRVKAEQVRAVSFSAAMHSLMAVDEQGRPLSRLYTWADSRAAEAAAQLKRDKQGLELYRRTGVPIHPMSPLAKLIWLRKVEPDLWKKTDKWIGIKEYLFHSWFGTYVVDYSLANATGLFHMESLSWDSQALELAGIQEDQLSKPVSPETIIRGMSAETADRLGLLPDTPFVIGASDGVLANLAADALRPGEAAISIGTSGAVRAAVERPLTDKEGRLFCYYLSEQCWIVGGPVNNGGIVLRWIRDAVAPRETAYAKQNGIDPYEHFTALAQEVPAGSEGLLFLPYLTGERAPYWNADQRGVYFGLSLQHDIRHMVRAAMEGVLFAIESIVDPLKSMTGDIHTVRASGGFANSPFWCQMMADVLGIPVRIPDSVEGSAIGAVKLAMLATGAVKSYDELAGWNGGETVYEPNPHNHEVYRQLIPIHRQLAESSDHAFQSIARFQQQKRI</sequence>
<feature type="domain" description="Carbohydrate kinase FGGY N-terminal" evidence="5">
    <location>
        <begin position="14"/>
        <end position="257"/>
    </location>
</feature>
<organism evidence="7 8">
    <name type="scientific">Xylanibacillus composti</name>
    <dbReference type="NCBI Taxonomy" id="1572762"/>
    <lineage>
        <taxon>Bacteria</taxon>
        <taxon>Bacillati</taxon>
        <taxon>Bacillota</taxon>
        <taxon>Bacilli</taxon>
        <taxon>Bacillales</taxon>
        <taxon>Paenibacillaceae</taxon>
        <taxon>Xylanibacillus</taxon>
    </lineage>
</organism>
<evidence type="ECO:0000256" key="4">
    <source>
        <dbReference type="RuleBase" id="RU003733"/>
    </source>
</evidence>
<dbReference type="PIRSF" id="PIRSF000538">
    <property type="entry name" value="GlpK"/>
    <property type="match status" value="1"/>
</dbReference>
<dbReference type="SUPFAM" id="SSF53067">
    <property type="entry name" value="Actin-like ATPase domain"/>
    <property type="match status" value="2"/>
</dbReference>
<reference evidence="7" key="1">
    <citation type="submission" date="2021-04" db="EMBL/GenBank/DDBJ databases">
        <title>Draft genome sequence of Xylanibacillus composti strain K13.</title>
        <authorList>
            <person name="Uke A."/>
            <person name="Chhe C."/>
            <person name="Baramee S."/>
            <person name="Kosugi A."/>
        </authorList>
    </citation>
    <scope>NUCLEOTIDE SEQUENCE</scope>
    <source>
        <strain evidence="7">K13</strain>
    </source>
</reference>
<dbReference type="InterPro" id="IPR018484">
    <property type="entry name" value="FGGY_N"/>
</dbReference>
<evidence type="ECO:0000256" key="2">
    <source>
        <dbReference type="ARBA" id="ARBA00022679"/>
    </source>
</evidence>
<dbReference type="Pfam" id="PF00370">
    <property type="entry name" value="FGGY_N"/>
    <property type="match status" value="1"/>
</dbReference>
<dbReference type="InterPro" id="IPR000577">
    <property type="entry name" value="Carb_kinase_FGGY"/>
</dbReference>
<dbReference type="PANTHER" id="PTHR43095:SF2">
    <property type="entry name" value="GLUCONOKINASE"/>
    <property type="match status" value="1"/>
</dbReference>
<dbReference type="InterPro" id="IPR018483">
    <property type="entry name" value="Carb_kinase_FGGY_CS"/>
</dbReference>
<dbReference type="AlphaFoldDB" id="A0A8J4H4B9"/>
<accession>A0A8J4H4B9</accession>
<dbReference type="InterPro" id="IPR018485">
    <property type="entry name" value="FGGY_C"/>
</dbReference>
<keyword evidence="2 4" id="KW-0808">Transferase</keyword>
<dbReference type="InterPro" id="IPR043129">
    <property type="entry name" value="ATPase_NBD"/>
</dbReference>
<evidence type="ECO:0000256" key="3">
    <source>
        <dbReference type="ARBA" id="ARBA00022777"/>
    </source>
</evidence>
<dbReference type="GO" id="GO:0016301">
    <property type="term" value="F:kinase activity"/>
    <property type="evidence" value="ECO:0007669"/>
    <property type="project" value="UniProtKB-KW"/>
</dbReference>
<comment type="similarity">
    <text evidence="1 4">Belongs to the FGGY kinase family.</text>
</comment>
<name>A0A8J4H4B9_9BACL</name>
<dbReference type="PROSITE" id="PS00445">
    <property type="entry name" value="FGGY_KINASES_2"/>
    <property type="match status" value="1"/>
</dbReference>
<dbReference type="Proteomes" id="UP000677918">
    <property type="component" value="Unassembled WGS sequence"/>
</dbReference>
<keyword evidence="8" id="KW-1185">Reference proteome</keyword>
<dbReference type="Pfam" id="PF02782">
    <property type="entry name" value="FGGY_C"/>
    <property type="match status" value="1"/>
</dbReference>
<evidence type="ECO:0000259" key="6">
    <source>
        <dbReference type="Pfam" id="PF02782"/>
    </source>
</evidence>
<dbReference type="CDD" id="cd07770">
    <property type="entry name" value="ASKHA_NBD_FGGY_GntK"/>
    <property type="match status" value="1"/>
</dbReference>
<feature type="domain" description="Carbohydrate kinase FGGY C-terminal" evidence="6">
    <location>
        <begin position="267"/>
        <end position="462"/>
    </location>
</feature>
<evidence type="ECO:0000256" key="1">
    <source>
        <dbReference type="ARBA" id="ARBA00009156"/>
    </source>
</evidence>